<organism evidence="1 2">
    <name type="scientific">Stylonychia lemnae</name>
    <name type="common">Ciliate</name>
    <dbReference type="NCBI Taxonomy" id="5949"/>
    <lineage>
        <taxon>Eukaryota</taxon>
        <taxon>Sar</taxon>
        <taxon>Alveolata</taxon>
        <taxon>Ciliophora</taxon>
        <taxon>Intramacronucleata</taxon>
        <taxon>Spirotrichea</taxon>
        <taxon>Stichotrichia</taxon>
        <taxon>Sporadotrichida</taxon>
        <taxon>Oxytrichidae</taxon>
        <taxon>Stylonychinae</taxon>
        <taxon>Stylonychia</taxon>
    </lineage>
</organism>
<dbReference type="EMBL" id="CCKQ01017207">
    <property type="protein sequence ID" value="CDW89075.1"/>
    <property type="molecule type" value="Genomic_DNA"/>
</dbReference>
<dbReference type="AlphaFoldDB" id="A0A078B3G8"/>
<name>A0A078B3G8_STYLE</name>
<evidence type="ECO:0000313" key="1">
    <source>
        <dbReference type="EMBL" id="CDW89075.1"/>
    </source>
</evidence>
<gene>
    <name evidence="1" type="primary">Contig14485.g15435</name>
    <name evidence="1" type="ORF">STYLEM_18204</name>
</gene>
<evidence type="ECO:0000313" key="2">
    <source>
        <dbReference type="Proteomes" id="UP000039865"/>
    </source>
</evidence>
<dbReference type="InParanoid" id="A0A078B3G8"/>
<reference evidence="1 2" key="1">
    <citation type="submission" date="2014-06" db="EMBL/GenBank/DDBJ databases">
        <authorList>
            <person name="Swart Estienne"/>
        </authorList>
    </citation>
    <scope>NUCLEOTIDE SEQUENCE [LARGE SCALE GENOMIC DNA]</scope>
    <source>
        <strain evidence="1 2">130c</strain>
    </source>
</reference>
<accession>A0A078B3G8</accession>
<protein>
    <submittedName>
        <fullName evidence="1">Uncharacterized protein</fullName>
    </submittedName>
</protein>
<proteinExistence type="predicted"/>
<keyword evidence="2" id="KW-1185">Reference proteome</keyword>
<dbReference type="Proteomes" id="UP000039865">
    <property type="component" value="Unassembled WGS sequence"/>
</dbReference>
<sequence length="238" mass="26168">MVLILIELQIETKCKSSRKQVKLQHKKNLQEEIFPESFNGNCFACVTNNYTFCSPSSVCQINSTCDVNTTEVFTSKSGCPVNNSCSDFGLNGVGYIGEPSLMGGFQVNDSMVIQAPPNYPCAIALFNSKKEDLDVTITGFGVKSYATKISLPFKKTSYGQFNDDFRILPSDDVVMFYVGSVTGQSSFGGIIWTKHFNENSGVDINPTVPNKPTGSRSIYLKFLTSFTLLITLFTALNL</sequence>